<evidence type="ECO:0000313" key="11">
    <source>
        <dbReference type="Proteomes" id="UP001500618"/>
    </source>
</evidence>
<keyword evidence="4 10" id="KW-0067">ATP-binding</keyword>
<dbReference type="SMART" id="SM00382">
    <property type="entry name" value="AAA"/>
    <property type="match status" value="1"/>
</dbReference>
<name>A0ABN2GJ64_9ACTN</name>
<feature type="transmembrane region" description="Helical" evidence="7">
    <location>
        <begin position="36"/>
        <end position="59"/>
    </location>
</feature>
<dbReference type="InterPro" id="IPR003439">
    <property type="entry name" value="ABC_transporter-like_ATP-bd"/>
</dbReference>
<evidence type="ECO:0000256" key="3">
    <source>
        <dbReference type="ARBA" id="ARBA00022741"/>
    </source>
</evidence>
<feature type="domain" description="ABC transmembrane type-1" evidence="9">
    <location>
        <begin position="38"/>
        <end position="316"/>
    </location>
</feature>
<evidence type="ECO:0000313" key="10">
    <source>
        <dbReference type="EMBL" id="GAA1672161.1"/>
    </source>
</evidence>
<evidence type="ECO:0000256" key="5">
    <source>
        <dbReference type="ARBA" id="ARBA00022989"/>
    </source>
</evidence>
<dbReference type="InterPro" id="IPR011527">
    <property type="entry name" value="ABC1_TM_dom"/>
</dbReference>
<dbReference type="InterPro" id="IPR036640">
    <property type="entry name" value="ABC1_TM_sf"/>
</dbReference>
<feature type="domain" description="ABC transporter" evidence="8">
    <location>
        <begin position="354"/>
        <end position="589"/>
    </location>
</feature>
<dbReference type="GO" id="GO:0005524">
    <property type="term" value="F:ATP binding"/>
    <property type="evidence" value="ECO:0007669"/>
    <property type="project" value="UniProtKB-KW"/>
</dbReference>
<dbReference type="InterPro" id="IPR017871">
    <property type="entry name" value="ABC_transporter-like_CS"/>
</dbReference>
<dbReference type="InterPro" id="IPR003593">
    <property type="entry name" value="AAA+_ATPase"/>
</dbReference>
<keyword evidence="2 7" id="KW-0812">Transmembrane</keyword>
<organism evidence="10 11">
    <name type="scientific">Fodinicola feengrottensis</name>
    <dbReference type="NCBI Taxonomy" id="435914"/>
    <lineage>
        <taxon>Bacteria</taxon>
        <taxon>Bacillati</taxon>
        <taxon>Actinomycetota</taxon>
        <taxon>Actinomycetes</taxon>
        <taxon>Mycobacteriales</taxon>
        <taxon>Fodinicola</taxon>
    </lineage>
</organism>
<reference evidence="10 11" key="1">
    <citation type="journal article" date="2019" name="Int. J. Syst. Evol. Microbiol.">
        <title>The Global Catalogue of Microorganisms (GCM) 10K type strain sequencing project: providing services to taxonomists for standard genome sequencing and annotation.</title>
        <authorList>
            <consortium name="The Broad Institute Genomics Platform"/>
            <consortium name="The Broad Institute Genome Sequencing Center for Infectious Disease"/>
            <person name="Wu L."/>
            <person name="Ma J."/>
        </authorList>
    </citation>
    <scope>NUCLEOTIDE SEQUENCE [LARGE SCALE GENOMIC DNA]</scope>
    <source>
        <strain evidence="10 11">JCM 14718</strain>
    </source>
</reference>
<keyword evidence="11" id="KW-1185">Reference proteome</keyword>
<comment type="caution">
    <text evidence="10">The sequence shown here is derived from an EMBL/GenBank/DDBJ whole genome shotgun (WGS) entry which is preliminary data.</text>
</comment>
<proteinExistence type="predicted"/>
<evidence type="ECO:0000256" key="6">
    <source>
        <dbReference type="ARBA" id="ARBA00023136"/>
    </source>
</evidence>
<sequence>MVVTNSDAVPESTDAVVEQERPWRALLAYTKGLRRVLVFGGMLSLLGGAAGLAQPLAAAAVIDTLGQHRSVWLAVTLLTALVIGAGVISALGYYLLERTAESVVLAARRQLVGRIMRLRMRDVDRFEPGDLMSRVTADTTLLRQVTTQSLVQLATNSLMLVGTIVLMGVVDLPLLGVTVGVVSVIGLIAAAMMPRIREATRRAQEAVGAMGSALERVLGAFRTVKAAGAESHEIDAISDTARAAWKQGVLEAKWQAIAGTSTGLSLQIAFLAVLGVGGARVASGGLKVSDLIAFLLYLFYLAEPLTELVQAISQLQVGAAAVARIHQVDTLPIESFELRKETRSRPAQPGPAGIRFDKVWFGYQDTTAAVHRNLSFQIPAGSTAAFVGPSGAGKSTVFALLERFYEPDAGTITIGGRDIKEWKLRRLRSMISYVEQDAPVLSGSLLDNLLLADAQASSTQIDDAVSRARLSALVDRLPDGLDTLVGHRGTRLSGGERQRVAIARAFLRRPRILLMDEATANLDAINERFLIEALDDLRDSTTVLTIAHRLSTVVAADQIIVMNNGTVDAAGSHTDLLSASDLYRTLAQTQLLTTDEPVKEIA</sequence>
<feature type="transmembrane region" description="Helical" evidence="7">
    <location>
        <begin position="150"/>
        <end position="168"/>
    </location>
</feature>
<keyword evidence="3" id="KW-0547">Nucleotide-binding</keyword>
<evidence type="ECO:0000256" key="4">
    <source>
        <dbReference type="ARBA" id="ARBA00022840"/>
    </source>
</evidence>
<keyword evidence="6 7" id="KW-0472">Membrane</keyword>
<evidence type="ECO:0000256" key="1">
    <source>
        <dbReference type="ARBA" id="ARBA00004651"/>
    </source>
</evidence>
<dbReference type="SUPFAM" id="SSF90123">
    <property type="entry name" value="ABC transporter transmembrane region"/>
    <property type="match status" value="1"/>
</dbReference>
<evidence type="ECO:0000256" key="2">
    <source>
        <dbReference type="ARBA" id="ARBA00022692"/>
    </source>
</evidence>
<dbReference type="SUPFAM" id="SSF52540">
    <property type="entry name" value="P-loop containing nucleoside triphosphate hydrolases"/>
    <property type="match status" value="1"/>
</dbReference>
<dbReference type="PROSITE" id="PS00211">
    <property type="entry name" value="ABC_TRANSPORTER_1"/>
    <property type="match status" value="1"/>
</dbReference>
<dbReference type="Pfam" id="PF00005">
    <property type="entry name" value="ABC_tran"/>
    <property type="match status" value="1"/>
</dbReference>
<dbReference type="Gene3D" id="1.20.1560.10">
    <property type="entry name" value="ABC transporter type 1, transmembrane domain"/>
    <property type="match status" value="1"/>
</dbReference>
<dbReference type="Pfam" id="PF00664">
    <property type="entry name" value="ABC_membrane"/>
    <property type="match status" value="1"/>
</dbReference>
<dbReference type="PANTHER" id="PTHR43394">
    <property type="entry name" value="ATP-DEPENDENT PERMEASE MDL1, MITOCHONDRIAL"/>
    <property type="match status" value="1"/>
</dbReference>
<dbReference type="Proteomes" id="UP001500618">
    <property type="component" value="Unassembled WGS sequence"/>
</dbReference>
<dbReference type="PROSITE" id="PS50893">
    <property type="entry name" value="ABC_TRANSPORTER_2"/>
    <property type="match status" value="1"/>
</dbReference>
<feature type="transmembrane region" description="Helical" evidence="7">
    <location>
        <begin position="71"/>
        <end position="96"/>
    </location>
</feature>
<evidence type="ECO:0000259" key="9">
    <source>
        <dbReference type="PROSITE" id="PS50929"/>
    </source>
</evidence>
<gene>
    <name evidence="10" type="ORF">GCM10009765_21920</name>
</gene>
<keyword evidence="5 7" id="KW-1133">Transmembrane helix</keyword>
<dbReference type="PANTHER" id="PTHR43394:SF1">
    <property type="entry name" value="ATP-BINDING CASSETTE SUB-FAMILY B MEMBER 10, MITOCHONDRIAL"/>
    <property type="match status" value="1"/>
</dbReference>
<dbReference type="InterPro" id="IPR027417">
    <property type="entry name" value="P-loop_NTPase"/>
</dbReference>
<dbReference type="PROSITE" id="PS50929">
    <property type="entry name" value="ABC_TM1F"/>
    <property type="match status" value="1"/>
</dbReference>
<feature type="transmembrane region" description="Helical" evidence="7">
    <location>
        <begin position="174"/>
        <end position="193"/>
    </location>
</feature>
<protein>
    <submittedName>
        <fullName evidence="10">ABC transporter ATP-binding protein</fullName>
    </submittedName>
</protein>
<dbReference type="InterPro" id="IPR039421">
    <property type="entry name" value="Type_1_exporter"/>
</dbReference>
<dbReference type="Gene3D" id="3.40.50.300">
    <property type="entry name" value="P-loop containing nucleotide triphosphate hydrolases"/>
    <property type="match status" value="1"/>
</dbReference>
<dbReference type="CDD" id="cd18551">
    <property type="entry name" value="ABC_6TM_LmrA_like"/>
    <property type="match status" value="1"/>
</dbReference>
<evidence type="ECO:0000256" key="7">
    <source>
        <dbReference type="SAM" id="Phobius"/>
    </source>
</evidence>
<evidence type="ECO:0000259" key="8">
    <source>
        <dbReference type="PROSITE" id="PS50893"/>
    </source>
</evidence>
<accession>A0ABN2GJ64</accession>
<dbReference type="EMBL" id="BAAANY010000008">
    <property type="protein sequence ID" value="GAA1672161.1"/>
    <property type="molecule type" value="Genomic_DNA"/>
</dbReference>
<comment type="subcellular location">
    <subcellularLocation>
        <location evidence="1">Cell membrane</location>
        <topology evidence="1">Multi-pass membrane protein</topology>
    </subcellularLocation>
</comment>